<accession>A0AAN7BW18</accession>
<organism evidence="2 3">
    <name type="scientific">Podospora fimiseda</name>
    <dbReference type="NCBI Taxonomy" id="252190"/>
    <lineage>
        <taxon>Eukaryota</taxon>
        <taxon>Fungi</taxon>
        <taxon>Dikarya</taxon>
        <taxon>Ascomycota</taxon>
        <taxon>Pezizomycotina</taxon>
        <taxon>Sordariomycetes</taxon>
        <taxon>Sordariomycetidae</taxon>
        <taxon>Sordariales</taxon>
        <taxon>Podosporaceae</taxon>
        <taxon>Podospora</taxon>
    </lineage>
</organism>
<dbReference type="AlphaFoldDB" id="A0AAN7BW18"/>
<feature type="chain" id="PRO_5043033633" evidence="1">
    <location>
        <begin position="18"/>
        <end position="78"/>
    </location>
</feature>
<dbReference type="EMBL" id="MU865297">
    <property type="protein sequence ID" value="KAK4230654.1"/>
    <property type="molecule type" value="Genomic_DNA"/>
</dbReference>
<reference evidence="2" key="1">
    <citation type="journal article" date="2023" name="Mol. Phylogenet. Evol.">
        <title>Genome-scale phylogeny and comparative genomics of the fungal order Sordariales.</title>
        <authorList>
            <person name="Hensen N."/>
            <person name="Bonometti L."/>
            <person name="Westerberg I."/>
            <person name="Brannstrom I.O."/>
            <person name="Guillou S."/>
            <person name="Cros-Aarteil S."/>
            <person name="Calhoun S."/>
            <person name="Haridas S."/>
            <person name="Kuo A."/>
            <person name="Mondo S."/>
            <person name="Pangilinan J."/>
            <person name="Riley R."/>
            <person name="LaButti K."/>
            <person name="Andreopoulos B."/>
            <person name="Lipzen A."/>
            <person name="Chen C."/>
            <person name="Yan M."/>
            <person name="Daum C."/>
            <person name="Ng V."/>
            <person name="Clum A."/>
            <person name="Steindorff A."/>
            <person name="Ohm R.A."/>
            <person name="Martin F."/>
            <person name="Silar P."/>
            <person name="Natvig D.O."/>
            <person name="Lalanne C."/>
            <person name="Gautier V."/>
            <person name="Ament-Velasquez S.L."/>
            <person name="Kruys A."/>
            <person name="Hutchinson M.I."/>
            <person name="Powell A.J."/>
            <person name="Barry K."/>
            <person name="Miller A.N."/>
            <person name="Grigoriev I.V."/>
            <person name="Debuchy R."/>
            <person name="Gladieux P."/>
            <person name="Hiltunen Thoren M."/>
            <person name="Johannesson H."/>
        </authorList>
    </citation>
    <scope>NUCLEOTIDE SEQUENCE</scope>
    <source>
        <strain evidence="2">CBS 990.96</strain>
    </source>
</reference>
<protein>
    <submittedName>
        <fullName evidence="2">Uncharacterized protein</fullName>
    </submittedName>
</protein>
<dbReference type="Proteomes" id="UP001301958">
    <property type="component" value="Unassembled WGS sequence"/>
</dbReference>
<sequence>MFLPVLCLCTLPVPVWVSGVEAPIVKVLASHLPSAQSKSKECEMKINFADKKTNFDIFIPDAGPALSDSSFVYAQHKH</sequence>
<gene>
    <name evidence="2" type="ORF">QBC38DRAFT_468464</name>
</gene>
<evidence type="ECO:0000256" key="1">
    <source>
        <dbReference type="SAM" id="SignalP"/>
    </source>
</evidence>
<name>A0AAN7BW18_9PEZI</name>
<comment type="caution">
    <text evidence="2">The sequence shown here is derived from an EMBL/GenBank/DDBJ whole genome shotgun (WGS) entry which is preliminary data.</text>
</comment>
<feature type="signal peptide" evidence="1">
    <location>
        <begin position="1"/>
        <end position="17"/>
    </location>
</feature>
<evidence type="ECO:0000313" key="2">
    <source>
        <dbReference type="EMBL" id="KAK4230654.1"/>
    </source>
</evidence>
<keyword evidence="3" id="KW-1185">Reference proteome</keyword>
<evidence type="ECO:0000313" key="3">
    <source>
        <dbReference type="Proteomes" id="UP001301958"/>
    </source>
</evidence>
<keyword evidence="1" id="KW-0732">Signal</keyword>
<proteinExistence type="predicted"/>
<reference evidence="2" key="2">
    <citation type="submission" date="2023-05" db="EMBL/GenBank/DDBJ databases">
        <authorList>
            <consortium name="Lawrence Berkeley National Laboratory"/>
            <person name="Steindorff A."/>
            <person name="Hensen N."/>
            <person name="Bonometti L."/>
            <person name="Westerberg I."/>
            <person name="Brannstrom I.O."/>
            <person name="Guillou S."/>
            <person name="Cros-Aarteil S."/>
            <person name="Calhoun S."/>
            <person name="Haridas S."/>
            <person name="Kuo A."/>
            <person name="Mondo S."/>
            <person name="Pangilinan J."/>
            <person name="Riley R."/>
            <person name="Labutti K."/>
            <person name="Andreopoulos B."/>
            <person name="Lipzen A."/>
            <person name="Chen C."/>
            <person name="Yanf M."/>
            <person name="Daum C."/>
            <person name="Ng V."/>
            <person name="Clum A."/>
            <person name="Ohm R."/>
            <person name="Martin F."/>
            <person name="Silar P."/>
            <person name="Natvig D."/>
            <person name="Lalanne C."/>
            <person name="Gautier V."/>
            <person name="Ament-Velasquez S.L."/>
            <person name="Kruys A."/>
            <person name="Hutchinson M.I."/>
            <person name="Powell A.J."/>
            <person name="Barry K."/>
            <person name="Miller A.N."/>
            <person name="Grigoriev I.V."/>
            <person name="Debuchy R."/>
            <person name="Gladieux P."/>
            <person name="Thoren M.H."/>
            <person name="Johannesson H."/>
        </authorList>
    </citation>
    <scope>NUCLEOTIDE SEQUENCE</scope>
    <source>
        <strain evidence="2">CBS 990.96</strain>
    </source>
</reference>